<dbReference type="InterPro" id="IPR003684">
    <property type="entry name" value="Porin_alphabac"/>
</dbReference>
<dbReference type="GO" id="GO:0009279">
    <property type="term" value="C:cell outer membrane"/>
    <property type="evidence" value="ECO:0007669"/>
    <property type="project" value="UniProtKB-SubCell"/>
</dbReference>
<comment type="subcellular location">
    <subcellularLocation>
        <location evidence="10">Cell outer membrane</location>
        <topology evidence="10">Multi-pass membrane protein</topology>
    </subcellularLocation>
</comment>
<evidence type="ECO:0000256" key="7">
    <source>
        <dbReference type="ARBA" id="ARBA00023114"/>
    </source>
</evidence>
<evidence type="ECO:0000256" key="6">
    <source>
        <dbReference type="ARBA" id="ARBA00023065"/>
    </source>
</evidence>
<sequence length="561" mass="59479">MRFLKSSLLGSAAAFAAVGGAHAADLPVKKAVPIEYVRVCSAYGAGFFYIPGTDTCLRLSGRARFEGGYQTAYTRQFNQGGDSAGYGTRMRINLDARTQTAYGTLRAFVRLDAGYRSGGPYGGGTSGTQQRIGQAYAALGVDQFGRAQQYMNVDKAFIQFAGLTAGRASSFFDFYAHDFEFTGATAGSDVFSTNLLAYTATLGNGLSATLSAEDPVFRRTGVFSPTVNANNVTVNAAITNFGITNSPIPVITGFNAAGAPSRFNFVDGIEKSRIPDVVGVLRLDQAWGSAQISAAMHELNIGNIQNGLGFVPGGGLGTAATAANGSNLSIPHANSAYGFAVQGGIKVNAPFIAPGDALYVQAAYANGAQIYSGYSSYSGTYAQTAATIQGQKFTQYFNDAQINPFTGQIEKNDNVTVSAAYLHYWSPEWRSAFFGSYGEQNFAKNSRFEQGVLFNVVNPANSFGSNGVGTPGTRFYALSQALRDTYQFVAGANIIWSPVKDLDIGVEGFYTQIGVKNGRVIDVDKDPTAYSRVAAINAGGLVRTTTSDGVSQIRVRVQRDF</sequence>
<proteinExistence type="inferred from homology"/>
<accession>A0A6B9FM22</accession>
<dbReference type="Pfam" id="PF02530">
    <property type="entry name" value="Porin_2"/>
    <property type="match status" value="1"/>
</dbReference>
<evidence type="ECO:0000256" key="5">
    <source>
        <dbReference type="ARBA" id="ARBA00022729"/>
    </source>
</evidence>
<evidence type="ECO:0000256" key="1">
    <source>
        <dbReference type="ARBA" id="ARBA00009521"/>
    </source>
</evidence>
<keyword evidence="9 10" id="KW-0998">Cell outer membrane</keyword>
<name>A0A6B9FM22_9HYPH</name>
<dbReference type="GO" id="GO:0015288">
    <property type="term" value="F:porin activity"/>
    <property type="evidence" value="ECO:0007669"/>
    <property type="project" value="UniProtKB-KW"/>
</dbReference>
<evidence type="ECO:0000256" key="9">
    <source>
        <dbReference type="ARBA" id="ARBA00023237"/>
    </source>
</evidence>
<feature type="signal peptide" evidence="10">
    <location>
        <begin position="1"/>
        <end position="23"/>
    </location>
</feature>
<keyword evidence="3 10" id="KW-1134">Transmembrane beta strand</keyword>
<dbReference type="EMBL" id="CP043538">
    <property type="protein sequence ID" value="QGY03593.1"/>
    <property type="molecule type" value="Genomic_DNA"/>
</dbReference>
<evidence type="ECO:0000256" key="8">
    <source>
        <dbReference type="ARBA" id="ARBA00023136"/>
    </source>
</evidence>
<reference evidence="11 12" key="2">
    <citation type="journal article" date="2013" name="Genome Announc.">
        <title>Draft Genome Sequence of Methylobacterium mesophilicum Strain SR1.6/6, Isolated from Citrus sinensis.</title>
        <authorList>
            <person name="Marinho Almeida D."/>
            <person name="Dini-Andreote F."/>
            <person name="Camargo Neves A.A."/>
            <person name="Juca Ramos R.T."/>
            <person name="Andreote F.D."/>
            <person name="Carneiro A.R."/>
            <person name="Oliveira de Souza Lima A."/>
            <person name="Caracciolo Gomes de Sa P.H."/>
            <person name="Ribeiro Barbosa M.S."/>
            <person name="Araujo W.L."/>
            <person name="Silva A."/>
        </authorList>
    </citation>
    <scope>NUCLEOTIDE SEQUENCE [LARGE SCALE GENOMIC DNA]</scope>
    <source>
        <strain evidence="11 12">SR1.6/6</strain>
    </source>
</reference>
<comment type="domain">
    <text evidence="10">Consists of 16-stranded beta-barrel sheets, with large surface-exposed loops, that form a transmembrane pore at the center of each barrel. The pore is partially ocluded by a peptide loop that folds into the pore lumen.</text>
</comment>
<protein>
    <recommendedName>
        <fullName evidence="10">Porin</fullName>
    </recommendedName>
</protein>
<dbReference type="KEGG" id="mmes:MMSR116_18145"/>
<dbReference type="AlphaFoldDB" id="A0A6B9FM22"/>
<dbReference type="GO" id="GO:0046930">
    <property type="term" value="C:pore complex"/>
    <property type="evidence" value="ECO:0007669"/>
    <property type="project" value="UniProtKB-KW"/>
</dbReference>
<evidence type="ECO:0000256" key="2">
    <source>
        <dbReference type="ARBA" id="ARBA00022448"/>
    </source>
</evidence>
<keyword evidence="4 10" id="KW-0812">Transmembrane</keyword>
<comment type="similarity">
    <text evidence="1 10">Belongs to the alphaproteobacteria porin family.</text>
</comment>
<keyword evidence="6 10" id="KW-0406">Ion transport</keyword>
<reference evidence="11 12" key="1">
    <citation type="journal article" date="2012" name="Genet. Mol. Biol.">
        <title>Analysis of 16S rRNA and mxaF genes revealing insights into Methylobacterium niche-specific plant association.</title>
        <authorList>
            <person name="Dourado M.N."/>
            <person name="Andreote F.D."/>
            <person name="Dini-Andreote F."/>
            <person name="Conti R."/>
            <person name="Araujo J.M."/>
            <person name="Araujo W.L."/>
        </authorList>
    </citation>
    <scope>NUCLEOTIDE SEQUENCE [LARGE SCALE GENOMIC DNA]</scope>
    <source>
        <strain evidence="11 12">SR1.6/6</strain>
    </source>
</reference>
<gene>
    <name evidence="11" type="ORF">MMSR116_18145</name>
</gene>
<evidence type="ECO:0000313" key="11">
    <source>
        <dbReference type="EMBL" id="QGY03593.1"/>
    </source>
</evidence>
<dbReference type="Proteomes" id="UP000012488">
    <property type="component" value="Chromosome"/>
</dbReference>
<dbReference type="RefSeq" id="WP_158168935.1">
    <property type="nucleotide sequence ID" value="NZ_CP043538.1"/>
</dbReference>
<organism evidence="11 12">
    <name type="scientific">Methylobacterium mesophilicum SR1.6/6</name>
    <dbReference type="NCBI Taxonomy" id="908290"/>
    <lineage>
        <taxon>Bacteria</taxon>
        <taxon>Pseudomonadati</taxon>
        <taxon>Pseudomonadota</taxon>
        <taxon>Alphaproteobacteria</taxon>
        <taxon>Hyphomicrobiales</taxon>
        <taxon>Methylobacteriaceae</taxon>
        <taxon>Methylobacterium</taxon>
    </lineage>
</organism>
<evidence type="ECO:0000256" key="10">
    <source>
        <dbReference type="RuleBase" id="RU364005"/>
    </source>
</evidence>
<dbReference type="GO" id="GO:0006811">
    <property type="term" value="P:monoatomic ion transport"/>
    <property type="evidence" value="ECO:0007669"/>
    <property type="project" value="UniProtKB-KW"/>
</dbReference>
<dbReference type="OrthoDB" id="7801681at2"/>
<feature type="chain" id="PRO_5025719397" description="Porin" evidence="10">
    <location>
        <begin position="24"/>
        <end position="561"/>
    </location>
</feature>
<keyword evidence="8 10" id="KW-0472">Membrane</keyword>
<evidence type="ECO:0000256" key="4">
    <source>
        <dbReference type="ARBA" id="ARBA00022692"/>
    </source>
</evidence>
<comment type="function">
    <text evidence="10">Forms passive diffusion pores that allow small molecular weight hydrophilic materials across the outer membrane.</text>
</comment>
<keyword evidence="5 10" id="KW-0732">Signal</keyword>
<evidence type="ECO:0000256" key="3">
    <source>
        <dbReference type="ARBA" id="ARBA00022452"/>
    </source>
</evidence>
<keyword evidence="2 10" id="KW-0813">Transport</keyword>
<keyword evidence="7 10" id="KW-0626">Porin</keyword>
<evidence type="ECO:0000313" key="12">
    <source>
        <dbReference type="Proteomes" id="UP000012488"/>
    </source>
</evidence>